<evidence type="ECO:0000256" key="3">
    <source>
        <dbReference type="ARBA" id="ARBA00022801"/>
    </source>
</evidence>
<evidence type="ECO:0000256" key="10">
    <source>
        <dbReference type="SAM" id="SignalP"/>
    </source>
</evidence>
<evidence type="ECO:0000256" key="6">
    <source>
        <dbReference type="ARBA" id="ARBA00023295"/>
    </source>
</evidence>
<dbReference type="Gene3D" id="2.60.40.10">
    <property type="entry name" value="Immunoglobulins"/>
    <property type="match status" value="2"/>
</dbReference>
<name>A0A919FL25_9MICO</name>
<keyword evidence="3 8" id="KW-0378">Hydrolase</keyword>
<dbReference type="EMBL" id="BNAS01000001">
    <property type="protein sequence ID" value="GHH68227.1"/>
    <property type="molecule type" value="Genomic_DNA"/>
</dbReference>
<dbReference type="InterPro" id="IPR040946">
    <property type="entry name" value="CBM46"/>
</dbReference>
<dbReference type="Pfam" id="PF18448">
    <property type="entry name" value="CBM46"/>
    <property type="match status" value="1"/>
</dbReference>
<dbReference type="Proteomes" id="UP000627369">
    <property type="component" value="Unassembled WGS sequence"/>
</dbReference>
<dbReference type="PIRSF" id="PIRSF001043">
    <property type="entry name" value="Endoglucanase_B"/>
    <property type="match status" value="1"/>
</dbReference>
<feature type="signal peptide" evidence="10">
    <location>
        <begin position="1"/>
        <end position="25"/>
    </location>
</feature>
<dbReference type="InterPro" id="IPR016282">
    <property type="entry name" value="Glyco_hydro_5_endoGlcnase_B"/>
</dbReference>
<evidence type="ECO:0000256" key="2">
    <source>
        <dbReference type="ARBA" id="ARBA00022729"/>
    </source>
</evidence>
<evidence type="ECO:0000313" key="15">
    <source>
        <dbReference type="Proteomes" id="UP000627369"/>
    </source>
</evidence>
<dbReference type="GO" id="GO:0030245">
    <property type="term" value="P:cellulose catabolic process"/>
    <property type="evidence" value="ECO:0007669"/>
    <property type="project" value="UniProtKB-KW"/>
</dbReference>
<dbReference type="InterPro" id="IPR013783">
    <property type="entry name" value="Ig-like_fold"/>
</dbReference>
<comment type="similarity">
    <text evidence="1 8">Belongs to the glycosyl hydrolase 5 (cellulase A) family.</text>
</comment>
<dbReference type="InterPro" id="IPR014756">
    <property type="entry name" value="Ig_E-set"/>
</dbReference>
<keyword evidence="5" id="KW-0119">Carbohydrate metabolism</keyword>
<feature type="chain" id="PRO_5038866360" evidence="10">
    <location>
        <begin position="26"/>
        <end position="606"/>
    </location>
</feature>
<dbReference type="GO" id="GO:0009986">
    <property type="term" value="C:cell surface"/>
    <property type="evidence" value="ECO:0007669"/>
    <property type="project" value="TreeGrafter"/>
</dbReference>
<dbReference type="PANTHER" id="PTHR31297:SF41">
    <property type="entry name" value="ENDOGLUCANASE, PUTATIVE (AFU_ORTHOLOGUE AFUA_5G01830)-RELATED"/>
    <property type="match status" value="1"/>
</dbReference>
<dbReference type="AlphaFoldDB" id="A0A919FL25"/>
<evidence type="ECO:0000256" key="4">
    <source>
        <dbReference type="ARBA" id="ARBA00023001"/>
    </source>
</evidence>
<evidence type="ECO:0000256" key="5">
    <source>
        <dbReference type="ARBA" id="ARBA00023277"/>
    </source>
</evidence>
<feature type="domain" description="Endoglucanase B carbohydrate binding" evidence="13">
    <location>
        <begin position="502"/>
        <end position="603"/>
    </location>
</feature>
<dbReference type="PANTHER" id="PTHR31297">
    <property type="entry name" value="GLUCAN ENDO-1,6-BETA-GLUCOSIDASE B"/>
    <property type="match status" value="1"/>
</dbReference>
<keyword evidence="2 10" id="KW-0732">Signal</keyword>
<protein>
    <submittedName>
        <fullName evidence="14">Endoglucanase</fullName>
    </submittedName>
</protein>
<evidence type="ECO:0000313" key="14">
    <source>
        <dbReference type="EMBL" id="GHH68227.1"/>
    </source>
</evidence>
<evidence type="ECO:0000256" key="1">
    <source>
        <dbReference type="ARBA" id="ARBA00005641"/>
    </source>
</evidence>
<dbReference type="SUPFAM" id="SSF81296">
    <property type="entry name" value="E set domains"/>
    <property type="match status" value="1"/>
</dbReference>
<sequence>MQRTARSLAGIAAGFALILTSVAPAAGAETTNGPQPDSIARQGARAPAKAPATAEALAAADGQDGALQVSDTVGAQATITDIAAAMQPGWNLGNTLDSTGSDETSWGNPRVTEDFLDQIRAQGFKSIRIPVTWSEHQGGAPDHTIDPAYLDRVEEVVDWALDDGFYVMINIHHDSWQWVNTMPTNHDAVLDRYSDTWTQIAERFKDESPRLTFESVNEPQFAGSSGEAQELELLAELNRVFHEIVRDSGGQNATRPLVLPTLHTGSDPALLDALAAEIAALDDPNLIATVHNYGPWHFSVNIAGRTRFDAESRQSLTDQLDLVHSAFVARGVPVIIGEYGLLGFDRHIGTVQQGEKLKFFEYFGYAARQRGFTTMLWDNGQHFDRTANRWRDRALFNQISSSWTQRSGTASSDLVFLPASGRITAKSLRLNPNGTRFVALLHNGTKLTAGTDYTRGADNKLTLSAALLNRLAGDRKPGPASKLVVRYSRGVPWTLRIINQETPVLRAASGTTASFKIPTSFKGDQLATMEAKYADGSNAGPQSWTSYKQFDVTFSPNYAARTITLTPDFFAEVNDGTVNLTFHFWSGDTVRYTLTKSGSTVTGRAG</sequence>
<accession>A0A919FL25</accession>
<keyword evidence="6 8" id="KW-0326">Glycosidase</keyword>
<dbReference type="GO" id="GO:0008422">
    <property type="term" value="F:beta-glucosidase activity"/>
    <property type="evidence" value="ECO:0007669"/>
    <property type="project" value="TreeGrafter"/>
</dbReference>
<dbReference type="InterPro" id="IPR017853">
    <property type="entry name" value="GH"/>
</dbReference>
<evidence type="ECO:0000259" key="12">
    <source>
        <dbReference type="Pfam" id="PF03442"/>
    </source>
</evidence>
<comment type="caution">
    <text evidence="14">The sequence shown here is derived from an EMBL/GenBank/DDBJ whole genome shotgun (WGS) entry which is preliminary data.</text>
</comment>
<dbReference type="Pfam" id="PF00150">
    <property type="entry name" value="Cellulase"/>
    <property type="match status" value="1"/>
</dbReference>
<dbReference type="InterPro" id="IPR050386">
    <property type="entry name" value="Glycosyl_hydrolase_5"/>
</dbReference>
<dbReference type="Gene3D" id="3.20.20.80">
    <property type="entry name" value="Glycosidases"/>
    <property type="match status" value="1"/>
</dbReference>
<organism evidence="14 15">
    <name type="scientific">Promicromonospora soli</name>
    <dbReference type="NCBI Taxonomy" id="2035533"/>
    <lineage>
        <taxon>Bacteria</taxon>
        <taxon>Bacillati</taxon>
        <taxon>Actinomycetota</taxon>
        <taxon>Actinomycetes</taxon>
        <taxon>Micrococcales</taxon>
        <taxon>Promicromonosporaceae</taxon>
        <taxon>Promicromonospora</taxon>
    </lineage>
</organism>
<evidence type="ECO:0000256" key="9">
    <source>
        <dbReference type="SAM" id="MobiDB-lite"/>
    </source>
</evidence>
<feature type="region of interest" description="Disordered" evidence="9">
    <location>
        <begin position="27"/>
        <end position="48"/>
    </location>
</feature>
<proteinExistence type="inferred from homology"/>
<keyword evidence="15" id="KW-1185">Reference proteome</keyword>
<reference evidence="14" key="2">
    <citation type="submission" date="2020-09" db="EMBL/GenBank/DDBJ databases">
        <authorList>
            <person name="Sun Q."/>
            <person name="Zhou Y."/>
        </authorList>
    </citation>
    <scope>NUCLEOTIDE SEQUENCE</scope>
    <source>
        <strain evidence="14">CGMCC 4.7398</strain>
    </source>
</reference>
<dbReference type="InterPro" id="IPR001547">
    <property type="entry name" value="Glyco_hydro_5"/>
</dbReference>
<dbReference type="Pfam" id="PF03442">
    <property type="entry name" value="CBM_X2"/>
    <property type="match status" value="1"/>
</dbReference>
<dbReference type="InterPro" id="IPR005102">
    <property type="entry name" value="Carbo-bd_X2"/>
</dbReference>
<dbReference type="GO" id="GO:0005576">
    <property type="term" value="C:extracellular region"/>
    <property type="evidence" value="ECO:0007669"/>
    <property type="project" value="TreeGrafter"/>
</dbReference>
<dbReference type="SUPFAM" id="SSF51445">
    <property type="entry name" value="(Trans)glycosidases"/>
    <property type="match status" value="1"/>
</dbReference>
<feature type="domain" description="Carbohydrate binding X2" evidence="12">
    <location>
        <begin position="411"/>
        <end position="497"/>
    </location>
</feature>
<evidence type="ECO:0000259" key="11">
    <source>
        <dbReference type="Pfam" id="PF00150"/>
    </source>
</evidence>
<evidence type="ECO:0000256" key="8">
    <source>
        <dbReference type="RuleBase" id="RU361153"/>
    </source>
</evidence>
<keyword evidence="4" id="KW-0136">Cellulose degradation</keyword>
<gene>
    <name evidence="14" type="ORF">GCM10017772_11330</name>
</gene>
<evidence type="ECO:0000256" key="7">
    <source>
        <dbReference type="ARBA" id="ARBA00023326"/>
    </source>
</evidence>
<dbReference type="RefSeq" id="WP_189668207.1">
    <property type="nucleotide sequence ID" value="NZ_BNAS01000001.1"/>
</dbReference>
<evidence type="ECO:0000259" key="13">
    <source>
        <dbReference type="Pfam" id="PF18448"/>
    </source>
</evidence>
<keyword evidence="7" id="KW-0624">Polysaccharide degradation</keyword>
<feature type="domain" description="Glycoside hydrolase family 5" evidence="11">
    <location>
        <begin position="103"/>
        <end position="382"/>
    </location>
</feature>
<reference evidence="14" key="1">
    <citation type="journal article" date="2014" name="Int. J. Syst. Evol. Microbiol.">
        <title>Complete genome sequence of Corynebacterium casei LMG S-19264T (=DSM 44701T), isolated from a smear-ripened cheese.</title>
        <authorList>
            <consortium name="US DOE Joint Genome Institute (JGI-PGF)"/>
            <person name="Walter F."/>
            <person name="Albersmeier A."/>
            <person name="Kalinowski J."/>
            <person name="Ruckert C."/>
        </authorList>
    </citation>
    <scope>NUCLEOTIDE SEQUENCE</scope>
    <source>
        <strain evidence="14">CGMCC 4.7398</strain>
    </source>
</reference>